<keyword evidence="11" id="KW-1185">Reference proteome</keyword>
<dbReference type="Gene3D" id="2.60.40.420">
    <property type="entry name" value="Cupredoxins - blue copper proteins"/>
    <property type="match status" value="1"/>
</dbReference>
<keyword evidence="8" id="KW-1133">Transmembrane helix</keyword>
<evidence type="ECO:0000256" key="6">
    <source>
        <dbReference type="ARBA" id="ARBA00022982"/>
    </source>
</evidence>
<dbReference type="InterPro" id="IPR052721">
    <property type="entry name" value="ET_Amicyanin"/>
</dbReference>
<evidence type="ECO:0000259" key="9">
    <source>
        <dbReference type="Pfam" id="PF00127"/>
    </source>
</evidence>
<sequence length="163" mass="17177">MGGCAAGERLHAPAVRRCTMGCVFTETHPDRPRARRRTRPRSVAALLCAALAFITLAACSSGAGATASLDDVPPGTVIITGMQFTPAEITVQVGDTVTWQFRDNGVPHDVTGTDDSGAVAADPVLDSGQKKRGEYTHTFTEPGRYTYMCTLHPGMTGVVTVTP</sequence>
<evidence type="ECO:0000256" key="2">
    <source>
        <dbReference type="ARBA" id="ARBA00004418"/>
    </source>
</evidence>
<evidence type="ECO:0000256" key="8">
    <source>
        <dbReference type="SAM" id="Phobius"/>
    </source>
</evidence>
<evidence type="ECO:0000256" key="7">
    <source>
        <dbReference type="ARBA" id="ARBA00023008"/>
    </source>
</evidence>
<evidence type="ECO:0000313" key="10">
    <source>
        <dbReference type="EMBL" id="GAA4810733.1"/>
    </source>
</evidence>
<keyword evidence="3" id="KW-0813">Transport</keyword>
<keyword evidence="5" id="KW-0574">Periplasm</keyword>
<evidence type="ECO:0000256" key="5">
    <source>
        <dbReference type="ARBA" id="ARBA00022764"/>
    </source>
</evidence>
<protein>
    <recommendedName>
        <fullName evidence="9">Blue (type 1) copper domain-containing protein</fullName>
    </recommendedName>
</protein>
<dbReference type="InterPro" id="IPR000923">
    <property type="entry name" value="BlueCu_1"/>
</dbReference>
<dbReference type="EMBL" id="BAABKQ010000001">
    <property type="protein sequence ID" value="GAA4810733.1"/>
    <property type="molecule type" value="Genomic_DNA"/>
</dbReference>
<evidence type="ECO:0000256" key="1">
    <source>
        <dbReference type="ARBA" id="ARBA00001935"/>
    </source>
</evidence>
<dbReference type="InterPro" id="IPR002386">
    <property type="entry name" value="Amicyanin/Pseudoazurin"/>
</dbReference>
<comment type="cofactor">
    <cofactor evidence="1">
        <name>Cu cation</name>
        <dbReference type="ChEBI" id="CHEBI:23378"/>
    </cofactor>
</comment>
<gene>
    <name evidence="10" type="ORF">GCM10023353_13910</name>
</gene>
<dbReference type="PANTHER" id="PTHR36507:SF1">
    <property type="entry name" value="BLL1555 PROTEIN"/>
    <property type="match status" value="1"/>
</dbReference>
<accession>A0ABP9CHN4</accession>
<reference evidence="11" key="1">
    <citation type="journal article" date="2019" name="Int. J. Syst. Evol. Microbiol.">
        <title>The Global Catalogue of Microorganisms (GCM) 10K type strain sequencing project: providing services to taxonomists for standard genome sequencing and annotation.</title>
        <authorList>
            <consortium name="The Broad Institute Genomics Platform"/>
            <consortium name="The Broad Institute Genome Sequencing Center for Infectious Disease"/>
            <person name="Wu L."/>
            <person name="Ma J."/>
        </authorList>
    </citation>
    <scope>NUCLEOTIDE SEQUENCE [LARGE SCALE GENOMIC DNA]</scope>
    <source>
        <strain evidence="11">JCM 18542</strain>
    </source>
</reference>
<evidence type="ECO:0000256" key="4">
    <source>
        <dbReference type="ARBA" id="ARBA00022723"/>
    </source>
</evidence>
<dbReference type="Pfam" id="PF00127">
    <property type="entry name" value="Copper-bind"/>
    <property type="match status" value="1"/>
</dbReference>
<comment type="caution">
    <text evidence="10">The sequence shown here is derived from an EMBL/GenBank/DDBJ whole genome shotgun (WGS) entry which is preliminary data.</text>
</comment>
<keyword evidence="8" id="KW-0472">Membrane</keyword>
<proteinExistence type="predicted"/>
<dbReference type="InterPro" id="IPR008972">
    <property type="entry name" value="Cupredoxin"/>
</dbReference>
<dbReference type="SUPFAM" id="SSF49503">
    <property type="entry name" value="Cupredoxins"/>
    <property type="match status" value="1"/>
</dbReference>
<keyword evidence="8" id="KW-0812">Transmembrane</keyword>
<keyword evidence="7" id="KW-0186">Copper</keyword>
<organism evidence="10 11">
    <name type="scientific">Tomitella cavernea</name>
    <dbReference type="NCBI Taxonomy" id="1387982"/>
    <lineage>
        <taxon>Bacteria</taxon>
        <taxon>Bacillati</taxon>
        <taxon>Actinomycetota</taxon>
        <taxon>Actinomycetes</taxon>
        <taxon>Mycobacteriales</taxon>
        <taxon>Tomitella</taxon>
    </lineage>
</organism>
<feature type="transmembrane region" description="Helical" evidence="8">
    <location>
        <begin position="43"/>
        <end position="63"/>
    </location>
</feature>
<dbReference type="PANTHER" id="PTHR36507">
    <property type="entry name" value="BLL1555 PROTEIN"/>
    <property type="match status" value="1"/>
</dbReference>
<evidence type="ECO:0000313" key="11">
    <source>
        <dbReference type="Proteomes" id="UP001500839"/>
    </source>
</evidence>
<dbReference type="PRINTS" id="PR00155">
    <property type="entry name" value="AMICYANIN"/>
</dbReference>
<feature type="domain" description="Blue (type 1) copper" evidence="9">
    <location>
        <begin position="80"/>
        <end position="161"/>
    </location>
</feature>
<name>A0ABP9CHN4_9ACTN</name>
<keyword evidence="4" id="KW-0479">Metal-binding</keyword>
<dbReference type="Proteomes" id="UP001500839">
    <property type="component" value="Unassembled WGS sequence"/>
</dbReference>
<keyword evidence="6" id="KW-0249">Electron transport</keyword>
<comment type="subcellular location">
    <subcellularLocation>
        <location evidence="2">Periplasm</location>
    </subcellularLocation>
</comment>
<evidence type="ECO:0000256" key="3">
    <source>
        <dbReference type="ARBA" id="ARBA00022448"/>
    </source>
</evidence>